<dbReference type="Proteomes" id="UP000809349">
    <property type="component" value="Unassembled WGS sequence"/>
</dbReference>
<feature type="chain" id="PRO_5046938167" evidence="1">
    <location>
        <begin position="32"/>
        <end position="259"/>
    </location>
</feature>
<feature type="signal peptide" evidence="1">
    <location>
        <begin position="1"/>
        <end position="31"/>
    </location>
</feature>
<dbReference type="NCBIfam" id="NF010452">
    <property type="entry name" value="PRK13879.1"/>
    <property type="match status" value="1"/>
</dbReference>
<comment type="caution">
    <text evidence="2">The sequence shown here is derived from an EMBL/GenBank/DDBJ whole genome shotgun (WGS) entry which is preliminary data.</text>
</comment>
<reference evidence="2 3" key="2">
    <citation type="submission" date="2021-08" db="EMBL/GenBank/DDBJ databases">
        <title>Massilia sp. R798.</title>
        <authorList>
            <person name="Baek J.H."/>
            <person name="Jung H.S."/>
            <person name="Kim K.R."/>
            <person name="Jeon C.O."/>
        </authorList>
    </citation>
    <scope>NUCLEOTIDE SEQUENCE [LARGE SCALE GENOMIC DNA]</scope>
    <source>
        <strain evidence="2 3">R798</strain>
    </source>
</reference>
<organism evidence="2 3">
    <name type="scientific">Massilia soli</name>
    <dbReference type="NCBI Taxonomy" id="2792854"/>
    <lineage>
        <taxon>Bacteria</taxon>
        <taxon>Pseudomonadati</taxon>
        <taxon>Pseudomonadota</taxon>
        <taxon>Betaproteobacteria</taxon>
        <taxon>Burkholderiales</taxon>
        <taxon>Oxalobacteraceae</taxon>
        <taxon>Telluria group</taxon>
        <taxon>Massilia</taxon>
    </lineage>
</organism>
<evidence type="ECO:0000256" key="1">
    <source>
        <dbReference type="SAM" id="SignalP"/>
    </source>
</evidence>
<keyword evidence="1" id="KW-0732">Signal</keyword>
<keyword evidence="3" id="KW-1185">Reference proteome</keyword>
<dbReference type="SUPFAM" id="SSF101082">
    <property type="entry name" value="Typo IV secretion system protein TraC"/>
    <property type="match status" value="1"/>
</dbReference>
<proteinExistence type="predicted"/>
<protein>
    <submittedName>
        <fullName evidence="2">P-type conjugative transfer protein TrbJ</fullName>
    </submittedName>
</protein>
<accession>A0ABS7SL66</accession>
<gene>
    <name evidence="2" type="primary">trbJ</name>
    <name evidence="2" type="ORF">I4X03_004790</name>
</gene>
<evidence type="ECO:0000313" key="3">
    <source>
        <dbReference type="Proteomes" id="UP000809349"/>
    </source>
</evidence>
<dbReference type="RefSeq" id="WP_223466517.1">
    <property type="nucleotide sequence ID" value="NZ_JAFBIL020000002.1"/>
</dbReference>
<dbReference type="EMBL" id="JAFBIL020000002">
    <property type="protein sequence ID" value="MBZ2206570.1"/>
    <property type="molecule type" value="Genomic_DNA"/>
</dbReference>
<name>A0ABS7SL66_9BURK</name>
<sequence length="259" mass="28285">MERKGRHVLAAKFGAAVALAAAIGAAAPTLASGLPVFDAVNASQSTISAIESVSQTLKQIEQYRTQLQQYENMLRNTASPATHIWDQAQRTMTALRGSIDTLNHYKTQMGNIDAYLREFKDTAGYQAHPCYSVNGCTQAQWDAMKAQERLGSEAQKKANDALFRGIDQQQDSLETDAHQLERLQASAQGATGQMQAIGYANQLASHQSNQLLQIRGLLLAQQNAIATRNQVLADREAKEAANAALQRAGTFQRSPVRTW</sequence>
<reference evidence="2 3" key="1">
    <citation type="submission" date="2021-01" db="EMBL/GenBank/DDBJ databases">
        <authorList>
            <person name="Ruan W."/>
            <person name="Khan S.A."/>
            <person name="Jeon C.O."/>
        </authorList>
    </citation>
    <scope>NUCLEOTIDE SEQUENCE [LARGE SCALE GENOMIC DNA]</scope>
    <source>
        <strain evidence="2 3">R798</strain>
    </source>
</reference>
<evidence type="ECO:0000313" key="2">
    <source>
        <dbReference type="EMBL" id="MBZ2206570.1"/>
    </source>
</evidence>
<dbReference type="InterPro" id="IPR014147">
    <property type="entry name" value="T4SS_TrbJ"/>
</dbReference>
<dbReference type="NCBIfam" id="TIGR02780">
    <property type="entry name" value="TrbJ_Ti"/>
    <property type="match status" value="1"/>
</dbReference>